<dbReference type="EMBL" id="AP023354">
    <property type="protein sequence ID" value="BCJ27812.1"/>
    <property type="molecule type" value="Genomic_DNA"/>
</dbReference>
<keyword evidence="2" id="KW-0812">Transmembrane</keyword>
<dbReference type="CDD" id="cd05379">
    <property type="entry name" value="CAP_bacterial"/>
    <property type="match status" value="1"/>
</dbReference>
<feature type="compositionally biased region" description="Basic and acidic residues" evidence="1">
    <location>
        <begin position="113"/>
        <end position="123"/>
    </location>
</feature>
<dbReference type="Pfam" id="PF00188">
    <property type="entry name" value="CAP"/>
    <property type="match status" value="1"/>
</dbReference>
<dbReference type="Gene3D" id="3.40.33.10">
    <property type="entry name" value="CAP"/>
    <property type="match status" value="1"/>
</dbReference>
<evidence type="ECO:0000313" key="4">
    <source>
        <dbReference type="EMBL" id="BCJ27812.1"/>
    </source>
</evidence>
<feature type="region of interest" description="Disordered" evidence="1">
    <location>
        <begin position="109"/>
        <end position="180"/>
    </location>
</feature>
<feature type="compositionally biased region" description="Basic and acidic residues" evidence="1">
    <location>
        <begin position="27"/>
        <end position="40"/>
    </location>
</feature>
<dbReference type="KEGG" id="aser:Asera_19200"/>
<keyword evidence="2" id="KW-0472">Membrane</keyword>
<keyword evidence="5" id="KW-1185">Reference proteome</keyword>
<dbReference type="PANTHER" id="PTHR31157:SF1">
    <property type="entry name" value="SCP DOMAIN-CONTAINING PROTEIN"/>
    <property type="match status" value="1"/>
</dbReference>
<dbReference type="Proteomes" id="UP000680750">
    <property type="component" value="Chromosome"/>
</dbReference>
<protein>
    <recommendedName>
        <fullName evidence="3">SCP domain-containing protein</fullName>
    </recommendedName>
</protein>
<accession>A0A810KZG0</accession>
<feature type="compositionally biased region" description="Low complexity" evidence="1">
    <location>
        <begin position="45"/>
        <end position="57"/>
    </location>
</feature>
<dbReference type="InterPro" id="IPR035940">
    <property type="entry name" value="CAP_sf"/>
</dbReference>
<evidence type="ECO:0000259" key="3">
    <source>
        <dbReference type="Pfam" id="PF00188"/>
    </source>
</evidence>
<proteinExistence type="predicted"/>
<gene>
    <name evidence="4" type="ORF">Asera_19200</name>
</gene>
<organism evidence="4 5">
    <name type="scientific">Actinocatenispora sera</name>
    <dbReference type="NCBI Taxonomy" id="390989"/>
    <lineage>
        <taxon>Bacteria</taxon>
        <taxon>Bacillati</taxon>
        <taxon>Actinomycetota</taxon>
        <taxon>Actinomycetes</taxon>
        <taxon>Micromonosporales</taxon>
        <taxon>Micromonosporaceae</taxon>
        <taxon>Actinocatenispora</taxon>
    </lineage>
</organism>
<keyword evidence="2" id="KW-1133">Transmembrane helix</keyword>
<evidence type="ECO:0000256" key="2">
    <source>
        <dbReference type="SAM" id="Phobius"/>
    </source>
</evidence>
<name>A0A810KZG0_9ACTN</name>
<evidence type="ECO:0000256" key="1">
    <source>
        <dbReference type="SAM" id="MobiDB-lite"/>
    </source>
</evidence>
<sequence>MARATYGLRCQQFARYGDAMRGARRSARAEETPQIRRTLRDFGWTPPGETGTPTGGTPSPGPGRHRTRRHRGRRIAVLVAVTLAIAVPAAGGYGWHWVHQHPHGVVGTAFGVDDGRGAPDRASRGGARTTPSGSPSASTSTSPSASASPSKRATKSAKPSHSASHSTRSSTSPESTGTSLASQYEQQVLIEINAARKSAGCGALRYDSRLAKASRAHSEDMAAHNYFDHTAPNGSTPWDRAKAAGYDQPSAENIAAGQRTPHDAVQAWLHSSGHRANIMNCDSHATGIGFARGGSYGYYWTELFGYV</sequence>
<feature type="transmembrane region" description="Helical" evidence="2">
    <location>
        <begin position="75"/>
        <end position="95"/>
    </location>
</feature>
<feature type="domain" description="SCP" evidence="3">
    <location>
        <begin position="191"/>
        <end position="302"/>
    </location>
</feature>
<dbReference type="InterPro" id="IPR014044">
    <property type="entry name" value="CAP_dom"/>
</dbReference>
<dbReference type="PANTHER" id="PTHR31157">
    <property type="entry name" value="SCP DOMAIN-CONTAINING PROTEIN"/>
    <property type="match status" value="1"/>
</dbReference>
<dbReference type="SUPFAM" id="SSF55797">
    <property type="entry name" value="PR-1-like"/>
    <property type="match status" value="1"/>
</dbReference>
<feature type="compositionally biased region" description="Low complexity" evidence="1">
    <location>
        <begin position="129"/>
        <end position="179"/>
    </location>
</feature>
<feature type="region of interest" description="Disordered" evidence="1">
    <location>
        <begin position="20"/>
        <end position="71"/>
    </location>
</feature>
<reference evidence="4" key="1">
    <citation type="submission" date="2020-08" db="EMBL/GenBank/DDBJ databases">
        <title>Whole genome shotgun sequence of Actinocatenispora sera NBRC 101916.</title>
        <authorList>
            <person name="Komaki H."/>
            <person name="Tamura T."/>
        </authorList>
    </citation>
    <scope>NUCLEOTIDE SEQUENCE</scope>
    <source>
        <strain evidence="4">NBRC 101916</strain>
    </source>
</reference>
<dbReference type="AlphaFoldDB" id="A0A810KZG0"/>
<evidence type="ECO:0000313" key="5">
    <source>
        <dbReference type="Proteomes" id="UP000680750"/>
    </source>
</evidence>